<protein>
    <submittedName>
        <fullName evidence="4">Pentatricopeptide repeat-containing protein</fullName>
    </submittedName>
</protein>
<feature type="repeat" description="PPR" evidence="2">
    <location>
        <begin position="190"/>
        <end position="224"/>
    </location>
</feature>
<evidence type="ECO:0000256" key="1">
    <source>
        <dbReference type="ARBA" id="ARBA00022737"/>
    </source>
</evidence>
<feature type="repeat" description="PPR" evidence="2">
    <location>
        <begin position="260"/>
        <end position="290"/>
    </location>
</feature>
<gene>
    <name evidence="4" type="primary">PCMP-H84</name>
    <name evidence="4" type="ORF">KSP40_PGU006754</name>
</gene>
<accession>A0ABR2LVX2</accession>
<keyword evidence="1" id="KW-0677">Repeat</keyword>
<keyword evidence="5" id="KW-1185">Reference proteome</keyword>
<feature type="repeat" description="PPR" evidence="2">
    <location>
        <begin position="291"/>
        <end position="325"/>
    </location>
</feature>
<dbReference type="InterPro" id="IPR002885">
    <property type="entry name" value="PPR_rpt"/>
</dbReference>
<dbReference type="PROSITE" id="PS51375">
    <property type="entry name" value="PPR"/>
    <property type="match status" value="5"/>
</dbReference>
<dbReference type="Pfam" id="PF13041">
    <property type="entry name" value="PPR_2"/>
    <property type="match status" value="4"/>
</dbReference>
<feature type="repeat" description="PPR" evidence="2">
    <location>
        <begin position="392"/>
        <end position="426"/>
    </location>
</feature>
<dbReference type="NCBIfam" id="TIGR00756">
    <property type="entry name" value="PPR"/>
    <property type="match status" value="6"/>
</dbReference>
<evidence type="ECO:0000313" key="5">
    <source>
        <dbReference type="Proteomes" id="UP001412067"/>
    </source>
</evidence>
<feature type="repeat" description="PPR" evidence="2">
    <location>
        <begin position="89"/>
        <end position="123"/>
    </location>
</feature>
<feature type="domain" description="DYW" evidence="3">
    <location>
        <begin position="607"/>
        <end position="699"/>
    </location>
</feature>
<evidence type="ECO:0000259" key="3">
    <source>
        <dbReference type="Pfam" id="PF14432"/>
    </source>
</evidence>
<proteinExistence type="predicted"/>
<name>A0ABR2LVX2_9ASPA</name>
<dbReference type="InterPro" id="IPR011990">
    <property type="entry name" value="TPR-like_helical_dom_sf"/>
</dbReference>
<sequence>MAVVAANTASIAPNSRPTRPFLSAAALDLRNLLFNDSLPFRHLKLVHGRLLRLGLHHDGYLLNILIRSSFISGHPAHALLLFSQTQTPNLFHFNTAIRGLVSADRMPDAVQFYHQMRREGFSPDNFTFPFVLKACARIPDLETGTKIHSQLLKSGFELDVFVKTGLVSLYSKCGRLADAQKLFDDMSVTNVVSWTAIISGYIGEGNLKEALAMFQNSLEMGLMPDSFTLVRVLSACAQSGDLKTGEWIHEFVSEKNMDRNAFVATSLIDMYTKCGRMELARRVFDDMVRKDVVSWSAMIGGYSSNGLPREALQLFFEMEAVNMKPDCVTMVGALSACAKLGALELGERVSRYMEASSFLSNPILGTALIDMYAKCGSMARAWAIFGRMKEMDRIVWNAMINGLSMTGHGKISFGLFAQMEKKRVAPDSNTFVGLLCACTHTGLVEDGRAYFSSLSRIYFIDPRIEHYGCMVDLLGRAGLLEEAHRLIKDMRMKANAVVWGALLGGCRIHRNIELAELVLKKLVVLEPRNSGNFVLLSNIYALSGRWAESAKLRSSMKREGIQKTPGYSWVEMDGFVHEFHVGDKSHPMSEEIYLKLDELSKQLKAMGYTPTTDDVLFDVEDEEKAHSLEHHSEKLAIAFALIRTQPEETIRVVKNLRVCGDCHSAVKLISWITSREIIVRDNNRFHCFREGACSCNDYW</sequence>
<dbReference type="Pfam" id="PF20431">
    <property type="entry name" value="E_motif"/>
    <property type="match status" value="1"/>
</dbReference>
<dbReference type="PANTHER" id="PTHR47926">
    <property type="entry name" value="PENTATRICOPEPTIDE REPEAT-CONTAINING PROTEIN"/>
    <property type="match status" value="1"/>
</dbReference>
<dbReference type="InterPro" id="IPR046848">
    <property type="entry name" value="E_motif"/>
</dbReference>
<dbReference type="InterPro" id="IPR032867">
    <property type="entry name" value="DYW_dom"/>
</dbReference>
<dbReference type="Gene3D" id="1.25.40.10">
    <property type="entry name" value="Tetratricopeptide repeat domain"/>
    <property type="match status" value="4"/>
</dbReference>
<reference evidence="4 5" key="1">
    <citation type="journal article" date="2022" name="Nat. Plants">
        <title>Genomes of leafy and leafless Platanthera orchids illuminate the evolution of mycoheterotrophy.</title>
        <authorList>
            <person name="Li M.H."/>
            <person name="Liu K.W."/>
            <person name="Li Z."/>
            <person name="Lu H.C."/>
            <person name="Ye Q.L."/>
            <person name="Zhang D."/>
            <person name="Wang J.Y."/>
            <person name="Li Y.F."/>
            <person name="Zhong Z.M."/>
            <person name="Liu X."/>
            <person name="Yu X."/>
            <person name="Liu D.K."/>
            <person name="Tu X.D."/>
            <person name="Liu B."/>
            <person name="Hao Y."/>
            <person name="Liao X.Y."/>
            <person name="Jiang Y.T."/>
            <person name="Sun W.H."/>
            <person name="Chen J."/>
            <person name="Chen Y.Q."/>
            <person name="Ai Y."/>
            <person name="Zhai J.W."/>
            <person name="Wu S.S."/>
            <person name="Zhou Z."/>
            <person name="Hsiao Y.Y."/>
            <person name="Wu W.L."/>
            <person name="Chen Y.Y."/>
            <person name="Lin Y.F."/>
            <person name="Hsu J.L."/>
            <person name="Li C.Y."/>
            <person name="Wang Z.W."/>
            <person name="Zhao X."/>
            <person name="Zhong W.Y."/>
            <person name="Ma X.K."/>
            <person name="Ma L."/>
            <person name="Huang J."/>
            <person name="Chen G.Z."/>
            <person name="Huang M.Z."/>
            <person name="Huang L."/>
            <person name="Peng D.H."/>
            <person name="Luo Y.B."/>
            <person name="Zou S.Q."/>
            <person name="Chen S.P."/>
            <person name="Lan S."/>
            <person name="Tsai W.C."/>
            <person name="Van de Peer Y."/>
            <person name="Liu Z.J."/>
        </authorList>
    </citation>
    <scope>NUCLEOTIDE SEQUENCE [LARGE SCALE GENOMIC DNA]</scope>
    <source>
        <strain evidence="4">Lor288</strain>
    </source>
</reference>
<comment type="caution">
    <text evidence="4">The sequence shown here is derived from an EMBL/GenBank/DDBJ whole genome shotgun (WGS) entry which is preliminary data.</text>
</comment>
<dbReference type="Pfam" id="PF01535">
    <property type="entry name" value="PPR"/>
    <property type="match status" value="3"/>
</dbReference>
<dbReference type="PANTHER" id="PTHR47926:SF446">
    <property type="entry name" value="PENTACOTRIPEPTIDE-REPEAT REGION OF PRORP DOMAIN-CONTAINING PROTEIN"/>
    <property type="match status" value="1"/>
</dbReference>
<dbReference type="EMBL" id="JBBWWR010000015">
    <property type="protein sequence ID" value="KAK8950397.1"/>
    <property type="molecule type" value="Genomic_DNA"/>
</dbReference>
<dbReference type="Proteomes" id="UP001412067">
    <property type="component" value="Unassembled WGS sequence"/>
</dbReference>
<dbReference type="Pfam" id="PF14432">
    <property type="entry name" value="DYW_deaminase"/>
    <property type="match status" value="1"/>
</dbReference>
<organism evidence="4 5">
    <name type="scientific">Platanthera guangdongensis</name>
    <dbReference type="NCBI Taxonomy" id="2320717"/>
    <lineage>
        <taxon>Eukaryota</taxon>
        <taxon>Viridiplantae</taxon>
        <taxon>Streptophyta</taxon>
        <taxon>Embryophyta</taxon>
        <taxon>Tracheophyta</taxon>
        <taxon>Spermatophyta</taxon>
        <taxon>Magnoliopsida</taxon>
        <taxon>Liliopsida</taxon>
        <taxon>Asparagales</taxon>
        <taxon>Orchidaceae</taxon>
        <taxon>Orchidoideae</taxon>
        <taxon>Orchideae</taxon>
        <taxon>Orchidinae</taxon>
        <taxon>Platanthera</taxon>
    </lineage>
</organism>
<dbReference type="InterPro" id="IPR046849">
    <property type="entry name" value="E2_motif"/>
</dbReference>
<dbReference type="Pfam" id="PF20430">
    <property type="entry name" value="Eplus_motif"/>
    <property type="match status" value="1"/>
</dbReference>
<evidence type="ECO:0000256" key="2">
    <source>
        <dbReference type="PROSITE-ProRule" id="PRU00708"/>
    </source>
</evidence>
<evidence type="ECO:0000313" key="4">
    <source>
        <dbReference type="EMBL" id="KAK8950397.1"/>
    </source>
</evidence>
<dbReference type="InterPro" id="IPR046960">
    <property type="entry name" value="PPR_At4g14850-like_plant"/>
</dbReference>